<dbReference type="GeneID" id="63787020"/>
<evidence type="ECO:0000256" key="1">
    <source>
        <dbReference type="SAM" id="MobiDB-lite"/>
    </source>
</evidence>
<organism evidence="3 4">
    <name type="scientific">Protomyces lactucae-debilis</name>
    <dbReference type="NCBI Taxonomy" id="2754530"/>
    <lineage>
        <taxon>Eukaryota</taxon>
        <taxon>Fungi</taxon>
        <taxon>Dikarya</taxon>
        <taxon>Ascomycota</taxon>
        <taxon>Taphrinomycotina</taxon>
        <taxon>Taphrinomycetes</taxon>
        <taxon>Taphrinales</taxon>
        <taxon>Protomycetaceae</taxon>
        <taxon>Protomyces</taxon>
    </lineage>
</organism>
<dbReference type="Proteomes" id="UP000193685">
    <property type="component" value="Unassembled WGS sequence"/>
</dbReference>
<keyword evidence="2" id="KW-0732">Signal</keyword>
<accession>A0A1Y2FMR4</accession>
<name>A0A1Y2FMR4_PROLT</name>
<sequence length="270" mass="28170">MQLLQLVSLLSSTDAAPANAPQKRQLGFGLDASLNAGFGLGYGYGAGGYGLANNFYQPYAYYPAFYPGYQLGYLRNAVQPGKPVSEEEAKCNAFLIFVATKPVIKAKMVQEYGSIMSGEVSLADEIKAWHVMTATDANATTTHVPDNQGVVSSVQADTVASPVVSAGDAKDKPSKKQPPTCLDLTEYIILYGDSELAANLQSAYGEWVAKMQVSKTGAVGPTSSDLPPSPGISTTQTASEQPPAVPTPAMPDLTAPVSAPAALPSSVSEN</sequence>
<feature type="compositionally biased region" description="Low complexity" evidence="1">
    <location>
        <begin position="255"/>
        <end position="270"/>
    </location>
</feature>
<evidence type="ECO:0000313" key="3">
    <source>
        <dbReference type="EMBL" id="ORY84877.1"/>
    </source>
</evidence>
<evidence type="ECO:0000313" key="4">
    <source>
        <dbReference type="Proteomes" id="UP000193685"/>
    </source>
</evidence>
<dbReference type="AlphaFoldDB" id="A0A1Y2FMR4"/>
<proteinExistence type="predicted"/>
<evidence type="ECO:0000256" key="2">
    <source>
        <dbReference type="SAM" id="SignalP"/>
    </source>
</evidence>
<feature type="region of interest" description="Disordered" evidence="1">
    <location>
        <begin position="217"/>
        <end position="270"/>
    </location>
</feature>
<feature type="compositionally biased region" description="Polar residues" evidence="1">
    <location>
        <begin position="221"/>
        <end position="240"/>
    </location>
</feature>
<gene>
    <name evidence="3" type="ORF">BCR37DRAFT_386239</name>
</gene>
<protein>
    <submittedName>
        <fullName evidence="3">Uncharacterized protein</fullName>
    </submittedName>
</protein>
<keyword evidence="4" id="KW-1185">Reference proteome</keyword>
<dbReference type="RefSeq" id="XP_040726660.1">
    <property type="nucleotide sequence ID" value="XM_040870421.1"/>
</dbReference>
<feature type="signal peptide" evidence="2">
    <location>
        <begin position="1"/>
        <end position="15"/>
    </location>
</feature>
<feature type="chain" id="PRO_5013164023" evidence="2">
    <location>
        <begin position="16"/>
        <end position="270"/>
    </location>
</feature>
<dbReference type="EMBL" id="MCFI01000005">
    <property type="protein sequence ID" value="ORY84877.1"/>
    <property type="molecule type" value="Genomic_DNA"/>
</dbReference>
<comment type="caution">
    <text evidence="3">The sequence shown here is derived from an EMBL/GenBank/DDBJ whole genome shotgun (WGS) entry which is preliminary data.</text>
</comment>
<reference evidence="3 4" key="1">
    <citation type="submission" date="2016-07" db="EMBL/GenBank/DDBJ databases">
        <title>Pervasive Adenine N6-methylation of Active Genes in Fungi.</title>
        <authorList>
            <consortium name="DOE Joint Genome Institute"/>
            <person name="Mondo S.J."/>
            <person name="Dannebaum R.O."/>
            <person name="Kuo R.C."/>
            <person name="Labutti K."/>
            <person name="Haridas S."/>
            <person name="Kuo A."/>
            <person name="Salamov A."/>
            <person name="Ahrendt S.R."/>
            <person name="Lipzen A."/>
            <person name="Sullivan W."/>
            <person name="Andreopoulos W.B."/>
            <person name="Clum A."/>
            <person name="Lindquist E."/>
            <person name="Daum C."/>
            <person name="Ramamoorthy G.K."/>
            <person name="Gryganskyi A."/>
            <person name="Culley D."/>
            <person name="Magnuson J.K."/>
            <person name="James T.Y."/>
            <person name="O'Malley M.A."/>
            <person name="Stajich J.E."/>
            <person name="Spatafora J.W."/>
            <person name="Visel A."/>
            <person name="Grigoriev I.V."/>
        </authorList>
    </citation>
    <scope>NUCLEOTIDE SEQUENCE [LARGE SCALE GENOMIC DNA]</scope>
    <source>
        <strain evidence="3 4">12-1054</strain>
    </source>
</reference>